<dbReference type="AlphaFoldDB" id="A0A1S2YB37"/>
<feature type="region of interest" description="Disordered" evidence="1">
    <location>
        <begin position="1"/>
        <end position="80"/>
    </location>
</feature>
<evidence type="ECO:0000256" key="1">
    <source>
        <dbReference type="SAM" id="MobiDB-lite"/>
    </source>
</evidence>
<gene>
    <name evidence="4" type="primary">LOC101512321</name>
</gene>
<name>A0A1S2YB37_CICAR</name>
<dbReference type="PANTHER" id="PTHR22957">
    <property type="entry name" value="TBC1 DOMAIN FAMILY MEMBER GTPASE-ACTIVATING PROTEIN"/>
    <property type="match status" value="1"/>
</dbReference>
<keyword evidence="3" id="KW-1185">Reference proteome</keyword>
<dbReference type="eggNOG" id="KOG4567">
    <property type="taxonomic scope" value="Eukaryota"/>
</dbReference>
<evidence type="ECO:0000313" key="4">
    <source>
        <dbReference type="RefSeq" id="XP_004502221.1"/>
    </source>
</evidence>
<dbReference type="Gene3D" id="1.10.472.80">
    <property type="entry name" value="Ypt/Rab-GAP domain of gyp1p, domain 3"/>
    <property type="match status" value="1"/>
</dbReference>
<dbReference type="GeneID" id="101512321"/>
<dbReference type="FunFam" id="1.10.8.270:FF:000024">
    <property type="entry name" value="TBC1 domain family member 13"/>
    <property type="match status" value="1"/>
</dbReference>
<dbReference type="PaxDb" id="3827-XP_004502221.1"/>
<dbReference type="GO" id="GO:0006886">
    <property type="term" value="P:intracellular protein transport"/>
    <property type="evidence" value="ECO:0007669"/>
    <property type="project" value="TreeGrafter"/>
</dbReference>
<dbReference type="Proteomes" id="UP000087171">
    <property type="component" value="Chromosome Ca5"/>
</dbReference>
<protein>
    <submittedName>
        <fullName evidence="4">TBC1 domain family member 13-like</fullName>
    </submittedName>
</protein>
<dbReference type="PROSITE" id="PS50086">
    <property type="entry name" value="TBC_RABGAP"/>
    <property type="match status" value="1"/>
</dbReference>
<reference evidence="3" key="1">
    <citation type="journal article" date="2013" name="Nat. Biotechnol.">
        <title>Draft genome sequence of chickpea (Cicer arietinum) provides a resource for trait improvement.</title>
        <authorList>
            <person name="Varshney R.K."/>
            <person name="Song C."/>
            <person name="Saxena R.K."/>
            <person name="Azam S."/>
            <person name="Yu S."/>
            <person name="Sharpe A.G."/>
            <person name="Cannon S."/>
            <person name="Baek J."/>
            <person name="Rosen B.D."/>
            <person name="Tar'an B."/>
            <person name="Millan T."/>
            <person name="Zhang X."/>
            <person name="Ramsay L.D."/>
            <person name="Iwata A."/>
            <person name="Wang Y."/>
            <person name="Nelson W."/>
            <person name="Farmer A.D."/>
            <person name="Gaur P.M."/>
            <person name="Soderlund C."/>
            <person name="Penmetsa R.V."/>
            <person name="Xu C."/>
            <person name="Bharti A.K."/>
            <person name="He W."/>
            <person name="Winter P."/>
            <person name="Zhao S."/>
            <person name="Hane J.K."/>
            <person name="Carrasquilla-Garcia N."/>
            <person name="Condie J.A."/>
            <person name="Upadhyaya H.D."/>
            <person name="Luo M.C."/>
            <person name="Thudi M."/>
            <person name="Gowda C.L."/>
            <person name="Singh N.P."/>
            <person name="Lichtenzveig J."/>
            <person name="Gali K.K."/>
            <person name="Rubio J."/>
            <person name="Nadarajan N."/>
            <person name="Dolezel J."/>
            <person name="Bansal K.C."/>
            <person name="Xu X."/>
            <person name="Edwards D."/>
            <person name="Zhang G."/>
            <person name="Kahl G."/>
            <person name="Gil J."/>
            <person name="Singh K.B."/>
            <person name="Datta S.K."/>
            <person name="Jackson S.A."/>
            <person name="Wang J."/>
            <person name="Cook D.R."/>
        </authorList>
    </citation>
    <scope>NUCLEOTIDE SEQUENCE [LARGE SCALE GENOMIC DNA]</scope>
    <source>
        <strain evidence="3">cv. CDC Frontier</strain>
    </source>
</reference>
<sequence length="437" mass="49928">MAKKRVPDWLNSPLWSSPSERFSAVSYPPEPPSPPPVPIEEPPPPIQHSRINHNAVDTSPPSSSSSSSVSTSSADDMSLSRQVQSQAQLLTELSRKVIDMRELRRIASQGIPDVPGLRSTIWKLLLGYLPPDRALWSSELAKKRSQYKRFKQDILINPSEITRRMCNAANYDADDVKCETRGMLSRSQITHEEHPLSLGKTSIWNQFFQDTDIIEQIDRDVKRTHPDMHFFCGDSQLAKSNQEALKNILIIFAKLNPGIRYVQGMNEVLAPLFYVLKNDPDEENAAFAEADTFFCFVELLSGFRDNFCQQLDNSVVGIRSTITRLSQLLKEHDEELWRHLEVTTKVNPQFYAFRWITLLLTQEFKFSDSLRIWDTLLSDPEGTQETLLRICCAMLILMRRRLLAGDFTSNLKLLQSYPSTNISHLLHVANKLRVQSV</sequence>
<dbReference type="RefSeq" id="XP_004502221.1">
    <property type="nucleotide sequence ID" value="XM_004502164.2"/>
</dbReference>
<dbReference type="SMART" id="SM00164">
    <property type="entry name" value="TBC"/>
    <property type="match status" value="1"/>
</dbReference>
<dbReference type="Pfam" id="PF00566">
    <property type="entry name" value="RabGAP-TBC"/>
    <property type="match status" value="1"/>
</dbReference>
<dbReference type="GO" id="GO:0005096">
    <property type="term" value="F:GTPase activator activity"/>
    <property type="evidence" value="ECO:0007669"/>
    <property type="project" value="TreeGrafter"/>
</dbReference>
<dbReference type="PANTHER" id="PTHR22957:SF665">
    <property type="entry name" value="RAB-GTPASE-TBC DOMAIN-CONTAINING PROTEIN-RELATED"/>
    <property type="match status" value="1"/>
</dbReference>
<feature type="compositionally biased region" description="Pro residues" evidence="1">
    <location>
        <begin position="28"/>
        <end position="46"/>
    </location>
</feature>
<accession>A0A1S2YB37</accession>
<evidence type="ECO:0000313" key="3">
    <source>
        <dbReference type="Proteomes" id="UP000087171"/>
    </source>
</evidence>
<dbReference type="SUPFAM" id="SSF47923">
    <property type="entry name" value="Ypt/Rab-GAP domain of gyp1p"/>
    <property type="match status" value="2"/>
</dbReference>
<dbReference type="InterPro" id="IPR000195">
    <property type="entry name" value="Rab-GAP-TBC_dom"/>
</dbReference>
<feature type="compositionally biased region" description="Low complexity" evidence="1">
    <location>
        <begin position="55"/>
        <end position="75"/>
    </location>
</feature>
<reference evidence="4" key="2">
    <citation type="submission" date="2025-08" db="UniProtKB">
        <authorList>
            <consortium name="RefSeq"/>
        </authorList>
    </citation>
    <scope>IDENTIFICATION</scope>
    <source>
        <tissue evidence="4">Etiolated seedlings</tissue>
    </source>
</reference>
<dbReference type="OrthoDB" id="10263206at2759"/>
<evidence type="ECO:0000259" key="2">
    <source>
        <dbReference type="PROSITE" id="PS50086"/>
    </source>
</evidence>
<dbReference type="Gene3D" id="1.10.8.270">
    <property type="entry name" value="putative rabgap domain of human tbc1 domain family member 14 like domains"/>
    <property type="match status" value="1"/>
</dbReference>
<dbReference type="KEGG" id="cam:101512321"/>
<organism evidence="3 4">
    <name type="scientific">Cicer arietinum</name>
    <name type="common">Chickpea</name>
    <name type="synonym">Garbanzo</name>
    <dbReference type="NCBI Taxonomy" id="3827"/>
    <lineage>
        <taxon>Eukaryota</taxon>
        <taxon>Viridiplantae</taxon>
        <taxon>Streptophyta</taxon>
        <taxon>Embryophyta</taxon>
        <taxon>Tracheophyta</taxon>
        <taxon>Spermatophyta</taxon>
        <taxon>Magnoliopsida</taxon>
        <taxon>eudicotyledons</taxon>
        <taxon>Gunneridae</taxon>
        <taxon>Pentapetalae</taxon>
        <taxon>rosids</taxon>
        <taxon>fabids</taxon>
        <taxon>Fabales</taxon>
        <taxon>Fabaceae</taxon>
        <taxon>Papilionoideae</taxon>
        <taxon>50 kb inversion clade</taxon>
        <taxon>NPAAA clade</taxon>
        <taxon>Hologalegina</taxon>
        <taxon>IRL clade</taxon>
        <taxon>Cicereae</taxon>
        <taxon>Cicer</taxon>
    </lineage>
</organism>
<feature type="domain" description="Rab-GAP TBC" evidence="2">
    <location>
        <begin position="112"/>
        <end position="380"/>
    </location>
</feature>
<dbReference type="Gene3D" id="1.10.10.750">
    <property type="entry name" value="Ypt/Rab-GAP domain of gyp1p, domain 1"/>
    <property type="match status" value="1"/>
</dbReference>
<dbReference type="InterPro" id="IPR035969">
    <property type="entry name" value="Rab-GAP_TBC_sf"/>
</dbReference>
<proteinExistence type="predicted"/>
<dbReference type="FunFam" id="1.10.472.80:FF:000009">
    <property type="entry name" value="TBC1 domain family member 13"/>
    <property type="match status" value="1"/>
</dbReference>